<proteinExistence type="predicted"/>
<comment type="caution">
    <text evidence="5">The sequence shown here is derived from an EMBL/GenBank/DDBJ whole genome shotgun (WGS) entry which is preliminary data.</text>
</comment>
<keyword evidence="2 3" id="KW-0472">Membrane</keyword>
<name>A0ABS5QC45_9PROT</name>
<evidence type="ECO:0000256" key="1">
    <source>
        <dbReference type="ARBA" id="ARBA00004442"/>
    </source>
</evidence>
<evidence type="ECO:0000256" key="3">
    <source>
        <dbReference type="PROSITE-ProRule" id="PRU00473"/>
    </source>
</evidence>
<dbReference type="PANTHER" id="PTHR30329">
    <property type="entry name" value="STATOR ELEMENT OF FLAGELLAR MOTOR COMPLEX"/>
    <property type="match status" value="1"/>
</dbReference>
<evidence type="ECO:0000313" key="5">
    <source>
        <dbReference type="EMBL" id="MBS7811240.1"/>
    </source>
</evidence>
<dbReference type="InterPro" id="IPR006665">
    <property type="entry name" value="OmpA-like"/>
</dbReference>
<reference evidence="5 6" key="1">
    <citation type="submission" date="2021-05" db="EMBL/GenBank/DDBJ databases">
        <title>Roseococcus sp. XZZS9, whole genome shotgun sequencing project.</title>
        <authorList>
            <person name="Zhao G."/>
            <person name="Shen L."/>
        </authorList>
    </citation>
    <scope>NUCLEOTIDE SEQUENCE [LARGE SCALE GENOMIC DNA]</scope>
    <source>
        <strain evidence="5 6">XZZS9</strain>
    </source>
</reference>
<dbReference type="PANTHER" id="PTHR30329:SF17">
    <property type="entry name" value="LIPOPROTEIN YFIB-RELATED"/>
    <property type="match status" value="1"/>
</dbReference>
<comment type="subcellular location">
    <subcellularLocation>
        <location evidence="1">Cell outer membrane</location>
    </subcellularLocation>
</comment>
<dbReference type="Proteomes" id="UP000766336">
    <property type="component" value="Unassembled WGS sequence"/>
</dbReference>
<dbReference type="InterPro" id="IPR036737">
    <property type="entry name" value="OmpA-like_sf"/>
</dbReference>
<dbReference type="PROSITE" id="PS51123">
    <property type="entry name" value="OMPA_2"/>
    <property type="match status" value="1"/>
</dbReference>
<dbReference type="Gene3D" id="3.30.1330.60">
    <property type="entry name" value="OmpA-like domain"/>
    <property type="match status" value="1"/>
</dbReference>
<keyword evidence="6" id="KW-1185">Reference proteome</keyword>
<evidence type="ECO:0000259" key="4">
    <source>
        <dbReference type="PROSITE" id="PS51123"/>
    </source>
</evidence>
<feature type="domain" description="OmpA-like" evidence="4">
    <location>
        <begin position="50"/>
        <end position="162"/>
    </location>
</feature>
<dbReference type="InterPro" id="IPR050330">
    <property type="entry name" value="Bact_OuterMem_StrucFunc"/>
</dbReference>
<dbReference type="InterPro" id="IPR006664">
    <property type="entry name" value="OMP_bac"/>
</dbReference>
<accession>A0ABS5QC45</accession>
<protein>
    <submittedName>
        <fullName evidence="5">OmpA family protein</fullName>
    </submittedName>
</protein>
<dbReference type="RefSeq" id="WP_213669929.1">
    <property type="nucleotide sequence ID" value="NZ_JAHCDA010000002.1"/>
</dbReference>
<dbReference type="PROSITE" id="PS51257">
    <property type="entry name" value="PROKAR_LIPOPROTEIN"/>
    <property type="match status" value="1"/>
</dbReference>
<organism evidence="5 6">
    <name type="scientific">Roseococcus pinisoli</name>
    <dbReference type="NCBI Taxonomy" id="2835040"/>
    <lineage>
        <taxon>Bacteria</taxon>
        <taxon>Pseudomonadati</taxon>
        <taxon>Pseudomonadota</taxon>
        <taxon>Alphaproteobacteria</taxon>
        <taxon>Acetobacterales</taxon>
        <taxon>Roseomonadaceae</taxon>
        <taxon>Roseococcus</taxon>
    </lineage>
</organism>
<dbReference type="SUPFAM" id="SSF103088">
    <property type="entry name" value="OmpA-like"/>
    <property type="match status" value="1"/>
</dbReference>
<evidence type="ECO:0000313" key="6">
    <source>
        <dbReference type="Proteomes" id="UP000766336"/>
    </source>
</evidence>
<evidence type="ECO:0000256" key="2">
    <source>
        <dbReference type="ARBA" id="ARBA00023136"/>
    </source>
</evidence>
<dbReference type="PRINTS" id="PR01021">
    <property type="entry name" value="OMPADOMAIN"/>
</dbReference>
<dbReference type="CDD" id="cd07185">
    <property type="entry name" value="OmpA_C-like"/>
    <property type="match status" value="1"/>
</dbReference>
<sequence length="162" mass="17744">MPRKTRETRCSRRAFLAVTPLGLIAACQRRPGLTAEQIALLRREGFEPIGDDWSLGLSDRILFASTRSELTAEARGTVENLGRALHGVGINRMRVEGHTDSYGDAAYNDQLSQRRAQAVADMLVGIGLRQEDVVVQGLGSRAPLPGVRSNENRRVAIIVPNQ</sequence>
<dbReference type="Pfam" id="PF00691">
    <property type="entry name" value="OmpA"/>
    <property type="match status" value="1"/>
</dbReference>
<gene>
    <name evidence="5" type="ORF">KHU32_09850</name>
</gene>
<dbReference type="EMBL" id="JAHCDA010000002">
    <property type="protein sequence ID" value="MBS7811240.1"/>
    <property type="molecule type" value="Genomic_DNA"/>
</dbReference>